<dbReference type="AlphaFoldDB" id="A0A067MCS9"/>
<sequence length="87" mass="9626">MRTLYHYYSSRIELLSPGSTLPILPSLVGPGVYPLLASDARSPHAPCIEPSQLHDHTRSPSPFQFATPPHAIRHSRCMTFSELSSPD</sequence>
<proteinExistence type="predicted"/>
<protein>
    <submittedName>
        <fullName evidence="2">Uncharacterized protein</fullName>
    </submittedName>
</protein>
<gene>
    <name evidence="2" type="ORF">BOTBODRAFT_56150</name>
</gene>
<evidence type="ECO:0000256" key="1">
    <source>
        <dbReference type="SAM" id="MobiDB-lite"/>
    </source>
</evidence>
<name>A0A067MCS9_BOTB1</name>
<reference evidence="3" key="1">
    <citation type="journal article" date="2014" name="Proc. Natl. Acad. Sci. U.S.A.">
        <title>Extensive sampling of basidiomycete genomes demonstrates inadequacy of the white-rot/brown-rot paradigm for wood decay fungi.</title>
        <authorList>
            <person name="Riley R."/>
            <person name="Salamov A.A."/>
            <person name="Brown D.W."/>
            <person name="Nagy L.G."/>
            <person name="Floudas D."/>
            <person name="Held B.W."/>
            <person name="Levasseur A."/>
            <person name="Lombard V."/>
            <person name="Morin E."/>
            <person name="Otillar R."/>
            <person name="Lindquist E.A."/>
            <person name="Sun H."/>
            <person name="LaButti K.M."/>
            <person name="Schmutz J."/>
            <person name="Jabbour D."/>
            <person name="Luo H."/>
            <person name="Baker S.E."/>
            <person name="Pisabarro A.G."/>
            <person name="Walton J.D."/>
            <person name="Blanchette R.A."/>
            <person name="Henrissat B."/>
            <person name="Martin F."/>
            <person name="Cullen D."/>
            <person name="Hibbett D.S."/>
            <person name="Grigoriev I.V."/>
        </authorList>
    </citation>
    <scope>NUCLEOTIDE SEQUENCE [LARGE SCALE GENOMIC DNA]</scope>
    <source>
        <strain evidence="3">FD-172 SS1</strain>
    </source>
</reference>
<keyword evidence="3" id="KW-1185">Reference proteome</keyword>
<organism evidence="2 3">
    <name type="scientific">Botryobasidium botryosum (strain FD-172 SS1)</name>
    <dbReference type="NCBI Taxonomy" id="930990"/>
    <lineage>
        <taxon>Eukaryota</taxon>
        <taxon>Fungi</taxon>
        <taxon>Dikarya</taxon>
        <taxon>Basidiomycota</taxon>
        <taxon>Agaricomycotina</taxon>
        <taxon>Agaricomycetes</taxon>
        <taxon>Cantharellales</taxon>
        <taxon>Botryobasidiaceae</taxon>
        <taxon>Botryobasidium</taxon>
    </lineage>
</organism>
<evidence type="ECO:0000313" key="2">
    <source>
        <dbReference type="EMBL" id="KDQ13329.1"/>
    </source>
</evidence>
<dbReference type="InParanoid" id="A0A067MCS9"/>
<evidence type="ECO:0000313" key="3">
    <source>
        <dbReference type="Proteomes" id="UP000027195"/>
    </source>
</evidence>
<dbReference type="Proteomes" id="UP000027195">
    <property type="component" value="Unassembled WGS sequence"/>
</dbReference>
<accession>A0A067MCS9</accession>
<dbReference type="EMBL" id="KL198044">
    <property type="protein sequence ID" value="KDQ13329.1"/>
    <property type="molecule type" value="Genomic_DNA"/>
</dbReference>
<dbReference type="HOGENOM" id="CLU_2483071_0_0_1"/>
<feature type="region of interest" description="Disordered" evidence="1">
    <location>
        <begin position="46"/>
        <end position="68"/>
    </location>
</feature>